<reference evidence="1" key="1">
    <citation type="submission" date="2020-01" db="EMBL/GenBank/DDBJ databases">
        <authorList>
            <person name="Meier V. D."/>
            <person name="Meier V D."/>
        </authorList>
    </citation>
    <scope>NUCLEOTIDE SEQUENCE</scope>
    <source>
        <strain evidence="1">HLG_WM_MAG_12</strain>
    </source>
</reference>
<protein>
    <recommendedName>
        <fullName evidence="2">Response regulatory domain-containing protein</fullName>
    </recommendedName>
</protein>
<organism evidence="1">
    <name type="scientific">uncultured Campylobacterales bacterium</name>
    <dbReference type="NCBI Taxonomy" id="352960"/>
    <lineage>
        <taxon>Bacteria</taxon>
        <taxon>Pseudomonadati</taxon>
        <taxon>Campylobacterota</taxon>
        <taxon>Epsilonproteobacteria</taxon>
        <taxon>Campylobacterales</taxon>
        <taxon>environmental samples</taxon>
    </lineage>
</organism>
<dbReference type="AlphaFoldDB" id="A0A6S6TEU5"/>
<evidence type="ECO:0008006" key="2">
    <source>
        <dbReference type="Google" id="ProtNLM"/>
    </source>
</evidence>
<dbReference type="EMBL" id="CACVAW010000056">
    <property type="protein sequence ID" value="CAA6813544.1"/>
    <property type="molecule type" value="Genomic_DNA"/>
</dbReference>
<gene>
    <name evidence="1" type="ORF">HELGO_WM22797</name>
</gene>
<proteinExistence type="predicted"/>
<accession>A0A6S6TEU5</accession>
<dbReference type="Gene3D" id="3.40.50.2300">
    <property type="match status" value="1"/>
</dbReference>
<sequence length="332" mass="39397">MRLKYNILWFDDDTDWIESVEDDIQEFLLENGFILNFDNHKNAQKLDTLITDMKNNTKDVDIILMDYKLLNHDKGDILIKKIRQQEVLTEILFYSQDAAVRNKFKEECIEGIYFSNRSDFLDRLFQIIPHTIKKVLDLTNMRGLVMAETSTLDLLLNDVLINMFSVLDKHDSCRRQEIIDKVFHKRLKHAHSIKEIEHEKIKRKGKDDLEFKVNTKNKEEYISDISLLLENIESSDRFQAVNKLYKIINKKVEVDSSKFDIFKKYDDEIIKIRNILAHVHEEVIDGKTVLKSKVRGYNKFTFSHTEFEKIRKSLILHSDNIKKLDLEICKNL</sequence>
<evidence type="ECO:0000313" key="1">
    <source>
        <dbReference type="EMBL" id="CAA6813544.1"/>
    </source>
</evidence>
<name>A0A6S6TEU5_9BACT</name>